<dbReference type="Gene3D" id="3.10.450.310">
    <property type="match status" value="1"/>
</dbReference>
<dbReference type="RefSeq" id="WP_254761163.1">
    <property type="nucleotide sequence ID" value="NZ_JANCLT010000021.1"/>
</dbReference>
<dbReference type="InterPro" id="IPR042274">
    <property type="entry name" value="YycH/YycI_2"/>
</dbReference>
<dbReference type="Gene3D" id="3.30.310.160">
    <property type="entry name" value="YycH protein, domain 2"/>
    <property type="match status" value="1"/>
</dbReference>
<evidence type="ECO:0000259" key="1">
    <source>
        <dbReference type="Pfam" id="PF07435"/>
    </source>
</evidence>
<feature type="domain" description="Regulatory protein YycH" evidence="1">
    <location>
        <begin position="4"/>
        <end position="441"/>
    </location>
</feature>
<evidence type="ECO:0000313" key="3">
    <source>
        <dbReference type="Proteomes" id="UP001156102"/>
    </source>
</evidence>
<dbReference type="EMBL" id="JANCLT010000021">
    <property type="protein sequence ID" value="MCP8971235.1"/>
    <property type="molecule type" value="Genomic_DNA"/>
</dbReference>
<proteinExistence type="predicted"/>
<protein>
    <submittedName>
        <fullName evidence="2">Two-component system activity regulator YycH</fullName>
    </submittedName>
</protein>
<sequence length="446" mass="50886">MNIETFKTAILTVLVGMSLALTYSLWTYQPNSDAQSNTKYIQDVPAVAKKEMNEVVYPSRVAIHTENSHKVSYSNSLNASLYRLLEKGEFQNLHDRSASVAKDEFLSFMHGKGKMEFVFPAEISLHTIRKVLNFKDKDIEDYSFDRIVIDTAESRDNNVDVYFVSYEARKVYEAVMKGVALKDLEREQAAIKEKAPSYFLYKLNETKAVFLPEASTSLPRKLYVTSNLLEEQFKNVLFTDPRYVKKDDAGSSDVYTDGTRLLRIFKENRMLRYENPTVSGSQYLIGSSLVQQSVDFVNSHGGWSDTYRLDEIQAKRGKAIFRVYEGDLPVFNANGMAALKLTWGTNELKAYERPLFRLFLEKKEEDQVSLPSGQAIQAFIEKSNKVNMQGIEDINVGYELEPQLGLENEHLVAVKLNPIWYIKYNDRYVKVTVSDAGGEISGLEQN</sequence>
<accession>A0AA41XE27</accession>
<reference evidence="2" key="1">
    <citation type="submission" date="2022-07" db="EMBL/GenBank/DDBJ databases">
        <authorList>
            <person name="Li W.-J."/>
            <person name="Deng Q.-Q."/>
        </authorList>
    </citation>
    <scope>NUCLEOTIDE SEQUENCE</scope>
    <source>
        <strain evidence="2">SYSU M60031</strain>
    </source>
</reference>
<dbReference type="Pfam" id="PF07435">
    <property type="entry name" value="YycH"/>
    <property type="match status" value="1"/>
</dbReference>
<dbReference type="CDD" id="cd15787">
    <property type="entry name" value="YycH_N"/>
    <property type="match status" value="1"/>
</dbReference>
<evidence type="ECO:0000313" key="2">
    <source>
        <dbReference type="EMBL" id="MCP8971235.1"/>
    </source>
</evidence>
<dbReference type="Proteomes" id="UP001156102">
    <property type="component" value="Unassembled WGS sequence"/>
</dbReference>
<keyword evidence="3" id="KW-1185">Reference proteome</keyword>
<gene>
    <name evidence="2" type="primary">yycH</name>
    <name evidence="2" type="ORF">NK662_22200</name>
</gene>
<comment type="caution">
    <text evidence="2">The sequence shown here is derived from an EMBL/GenBank/DDBJ whole genome shotgun (WGS) entry which is preliminary data.</text>
</comment>
<organism evidence="2 3">
    <name type="scientific">Ectobacillus ponti</name>
    <dbReference type="NCBI Taxonomy" id="2961894"/>
    <lineage>
        <taxon>Bacteria</taxon>
        <taxon>Bacillati</taxon>
        <taxon>Bacillota</taxon>
        <taxon>Bacilli</taxon>
        <taxon>Bacillales</taxon>
        <taxon>Bacillaceae</taxon>
        <taxon>Ectobacillus</taxon>
    </lineage>
</organism>
<name>A0AA41XE27_9BACI</name>
<dbReference type="AlphaFoldDB" id="A0AA41XE27"/>
<dbReference type="InterPro" id="IPR009996">
    <property type="entry name" value="YycH"/>
</dbReference>